<dbReference type="Gene3D" id="2.40.50.200">
    <property type="entry name" value="Bacterial OB-fold"/>
    <property type="match status" value="1"/>
</dbReference>
<name>A7GXF3_CAMC5</name>
<feature type="chain" id="PRO_5002709041" evidence="2">
    <location>
        <begin position="18"/>
        <end position="114"/>
    </location>
</feature>
<gene>
    <name evidence="3" type="ORF">CCV52592_0469</name>
</gene>
<dbReference type="InterPro" id="IPR036700">
    <property type="entry name" value="BOBF_sf"/>
</dbReference>
<sequence>MLKKILVSAALASAVFAAGGFTGAGSASVTSVANAKTLKDDAPVVLEGKIKSQIHSEHYTFADNKGDTIEIEIDDKDWGGVKVDENTPIRIYGEVDKGFMKDATIDVKRVEIVK</sequence>
<dbReference type="SUPFAM" id="SSF101756">
    <property type="entry name" value="Hypothetical protein YgiW"/>
    <property type="match status" value="1"/>
</dbReference>
<feature type="signal peptide" evidence="2">
    <location>
        <begin position="1"/>
        <end position="17"/>
    </location>
</feature>
<dbReference type="Proteomes" id="UP000006380">
    <property type="component" value="Chromosome"/>
</dbReference>
<evidence type="ECO:0000313" key="3">
    <source>
        <dbReference type="EMBL" id="EAU00713.1"/>
    </source>
</evidence>
<keyword evidence="4" id="KW-1185">Reference proteome</keyword>
<organism evidence="3 4">
    <name type="scientific">Campylobacter curvus (strain 525.92)</name>
    <dbReference type="NCBI Taxonomy" id="360105"/>
    <lineage>
        <taxon>Bacteria</taxon>
        <taxon>Pseudomonadati</taxon>
        <taxon>Campylobacterota</taxon>
        <taxon>Epsilonproteobacteria</taxon>
        <taxon>Campylobacterales</taxon>
        <taxon>Campylobacteraceae</taxon>
        <taxon>Campylobacter</taxon>
    </lineage>
</organism>
<dbReference type="STRING" id="360105.CCV52592_0469"/>
<dbReference type="KEGG" id="ccv:CCV52592_0469"/>
<dbReference type="InterPro" id="IPR005220">
    <property type="entry name" value="CarO-like"/>
</dbReference>
<dbReference type="HOGENOM" id="CLU_118907_4_0_7"/>
<dbReference type="RefSeq" id="WP_011992055.1">
    <property type="nucleotide sequence ID" value="NC_009715.2"/>
</dbReference>
<evidence type="ECO:0000256" key="1">
    <source>
        <dbReference type="ARBA" id="ARBA00022729"/>
    </source>
</evidence>
<reference evidence="3" key="1">
    <citation type="submission" date="2016-07" db="EMBL/GenBank/DDBJ databases">
        <title>Comparative genomics of the Campylobacter concisus group.</title>
        <authorList>
            <person name="Miller W.G."/>
            <person name="Yee E."/>
            <person name="Chapman M.H."/>
            <person name="Huynh S."/>
            <person name="Bono J.L."/>
            <person name="On S.L.W."/>
            <person name="StLeger J."/>
            <person name="Foster G."/>
            <person name="Parker C.T."/>
        </authorList>
    </citation>
    <scope>NUCLEOTIDE SEQUENCE</scope>
    <source>
        <strain evidence="3">525.92</strain>
    </source>
</reference>
<keyword evidence="1 2" id="KW-0732">Signal</keyword>
<dbReference type="OrthoDB" id="6650354at2"/>
<proteinExistence type="predicted"/>
<dbReference type="PANTHER" id="PTHR36571">
    <property type="entry name" value="PROTEIN YGIW"/>
    <property type="match status" value="1"/>
</dbReference>
<dbReference type="PANTHER" id="PTHR36571:SF1">
    <property type="entry name" value="PROTEIN YGIW"/>
    <property type="match status" value="1"/>
</dbReference>
<dbReference type="Pfam" id="PF04076">
    <property type="entry name" value="BOF"/>
    <property type="match status" value="1"/>
</dbReference>
<dbReference type="EMBL" id="CP000767">
    <property type="protein sequence ID" value="EAU00713.1"/>
    <property type="molecule type" value="Genomic_DNA"/>
</dbReference>
<dbReference type="AlphaFoldDB" id="A7GXF3"/>
<evidence type="ECO:0000313" key="4">
    <source>
        <dbReference type="Proteomes" id="UP000006380"/>
    </source>
</evidence>
<protein>
    <submittedName>
        <fullName evidence="3">Bacterial OB fold (BOF) protein</fullName>
    </submittedName>
</protein>
<accession>A7GXF3</accession>
<evidence type="ECO:0000256" key="2">
    <source>
        <dbReference type="SAM" id="SignalP"/>
    </source>
</evidence>
<dbReference type="NCBIfam" id="NF033674">
    <property type="entry name" value="stress_OB_fold"/>
    <property type="match status" value="1"/>
</dbReference>